<dbReference type="Gene3D" id="2.60.40.420">
    <property type="entry name" value="Cupredoxins - blue copper proteins"/>
    <property type="match status" value="2"/>
</dbReference>
<dbReference type="PRINTS" id="PR00695">
    <property type="entry name" value="CUNO2RDTASE"/>
</dbReference>
<evidence type="ECO:0000256" key="5">
    <source>
        <dbReference type="ARBA" id="ARBA00011882"/>
    </source>
</evidence>
<reference evidence="16" key="1">
    <citation type="submission" date="2020-02" db="EMBL/GenBank/DDBJ databases">
        <authorList>
            <person name="Meier V. D."/>
        </authorList>
    </citation>
    <scope>NUCLEOTIDE SEQUENCE</scope>
    <source>
        <strain evidence="16">AVDCRST_MAG30</strain>
    </source>
</reference>
<dbReference type="InterPro" id="IPR001287">
    <property type="entry name" value="NO2-reductase_Cu"/>
</dbReference>
<evidence type="ECO:0000256" key="6">
    <source>
        <dbReference type="ARBA" id="ARBA00017290"/>
    </source>
</evidence>
<feature type="binding site" description="type 1 copper site" evidence="12">
    <location>
        <position position="196"/>
    </location>
    <ligand>
        <name>Cu cation</name>
        <dbReference type="ChEBI" id="CHEBI:23378"/>
        <label>1</label>
    </ligand>
</feature>
<evidence type="ECO:0000259" key="15">
    <source>
        <dbReference type="Pfam" id="PF07732"/>
    </source>
</evidence>
<evidence type="ECO:0000256" key="7">
    <source>
        <dbReference type="ARBA" id="ARBA00022723"/>
    </source>
</evidence>
<accession>A0A6J4S3R7</accession>
<comment type="cofactor">
    <cofactor evidence="2 12">
        <name>Cu(2+)</name>
        <dbReference type="ChEBI" id="CHEBI:29036"/>
    </cofactor>
</comment>
<dbReference type="SUPFAM" id="SSF49503">
    <property type="entry name" value="Cupredoxins"/>
    <property type="match status" value="2"/>
</dbReference>
<evidence type="ECO:0000256" key="9">
    <source>
        <dbReference type="ARBA" id="ARBA00023002"/>
    </source>
</evidence>
<comment type="cofactor">
    <cofactor evidence="1 12">
        <name>Cu(+)</name>
        <dbReference type="ChEBI" id="CHEBI:49552"/>
    </cofactor>
</comment>
<evidence type="ECO:0000256" key="10">
    <source>
        <dbReference type="ARBA" id="ARBA00023008"/>
    </source>
</evidence>
<sequence>MKRLNRRQALGALGASAASLPVLHGLIPHRSLHGTAAAAGGQPSRKPGGMDHGGGINGPTFRQGQVVDHRANGFNPTDILRDFDYGKTTKLASGRTLREWTVYAVDKEIEVAPGVKYPAWTFNGRIPGPTLRCREGETLRVRFVNGSQHPHTMHFHGFHAPAMDGIPEEGDGAIAPGKSTVYEFDAEPFGCHLYHCHVSPLAEHIARGLYGAFIIDPKAGRPEADELVMVMNGFNTNFDAEGNQIYAVNTVAFHHNNEPVKVNRGELVRIYLINALEYDPINSFHIHGQFFEYFPTGTSLQPSELTDTIALTQAQRGILEMRFRDTQGGRIMFHAHKTEFAELGWMGFFEVA</sequence>
<keyword evidence="10 12" id="KW-0186">Copper</keyword>
<evidence type="ECO:0000259" key="14">
    <source>
        <dbReference type="Pfam" id="PF07731"/>
    </source>
</evidence>
<evidence type="ECO:0000256" key="4">
    <source>
        <dbReference type="ARBA" id="ARBA00011233"/>
    </source>
</evidence>
<feature type="binding site" description="type 1 copper site" evidence="12">
    <location>
        <position position="156"/>
    </location>
    <ligand>
        <name>Cu cation</name>
        <dbReference type="ChEBI" id="CHEBI:23378"/>
        <label>1</label>
    </ligand>
</feature>
<evidence type="ECO:0000256" key="8">
    <source>
        <dbReference type="ARBA" id="ARBA00022737"/>
    </source>
</evidence>
<keyword evidence="7 12" id="KW-0479">Metal-binding</keyword>
<protein>
    <recommendedName>
        <fullName evidence="6">Copper-containing nitrite reductase</fullName>
        <ecNumber evidence="5">1.7.2.1</ecNumber>
    </recommendedName>
</protein>
<gene>
    <name evidence="16" type="ORF">AVDCRST_MAG30-1241</name>
</gene>
<feature type="binding site" description="type 1 copper site" evidence="12">
    <location>
        <position position="195"/>
    </location>
    <ligand>
        <name>Cu cation</name>
        <dbReference type="ChEBI" id="CHEBI:23378"/>
        <label>1</label>
    </ligand>
</feature>
<dbReference type="InterPro" id="IPR011706">
    <property type="entry name" value="Cu-oxidase_C"/>
</dbReference>
<dbReference type="GO" id="GO:0050421">
    <property type="term" value="F:nitrite reductase (NO-forming) activity"/>
    <property type="evidence" value="ECO:0007669"/>
    <property type="project" value="UniProtKB-EC"/>
</dbReference>
<evidence type="ECO:0000256" key="11">
    <source>
        <dbReference type="ARBA" id="ARBA00049340"/>
    </source>
</evidence>
<dbReference type="PROSITE" id="PS51318">
    <property type="entry name" value="TAT"/>
    <property type="match status" value="1"/>
</dbReference>
<dbReference type="CDD" id="cd11024">
    <property type="entry name" value="CuRO_1_2DMCO_NIR_like"/>
    <property type="match status" value="1"/>
</dbReference>
<feature type="binding site" description="type 1 copper site" evidence="12">
    <location>
        <position position="151"/>
    </location>
    <ligand>
        <name>Cu cation</name>
        <dbReference type="ChEBI" id="CHEBI:23378"/>
        <label>1</label>
    </ligand>
</feature>
<dbReference type="AlphaFoldDB" id="A0A6J4S3R7"/>
<dbReference type="InterPro" id="IPR011707">
    <property type="entry name" value="Cu-oxidase-like_N"/>
</dbReference>
<evidence type="ECO:0000313" key="16">
    <source>
        <dbReference type="EMBL" id="CAA9488492.1"/>
    </source>
</evidence>
<keyword evidence="9" id="KW-0560">Oxidoreductase</keyword>
<name>A0A6J4S3R7_9ACTN</name>
<dbReference type="InterPro" id="IPR008972">
    <property type="entry name" value="Cupredoxin"/>
</dbReference>
<feature type="domain" description="Plastocyanin-like" evidence="14">
    <location>
        <begin position="238"/>
        <end position="351"/>
    </location>
</feature>
<dbReference type="PANTHER" id="PTHR11709">
    <property type="entry name" value="MULTI-COPPER OXIDASE"/>
    <property type="match status" value="1"/>
</dbReference>
<dbReference type="InterPro" id="IPR045087">
    <property type="entry name" value="Cu-oxidase_fam"/>
</dbReference>
<evidence type="ECO:0000256" key="1">
    <source>
        <dbReference type="ARBA" id="ARBA00001960"/>
    </source>
</evidence>
<feature type="region of interest" description="Disordered" evidence="13">
    <location>
        <begin position="34"/>
        <end position="63"/>
    </location>
</feature>
<comment type="catalytic activity">
    <reaction evidence="11">
        <text>nitric oxide + Fe(III)-[cytochrome c] + H2O = Fe(II)-[cytochrome c] + nitrite + 2 H(+)</text>
        <dbReference type="Rhea" id="RHEA:15233"/>
        <dbReference type="Rhea" id="RHEA-COMP:10350"/>
        <dbReference type="Rhea" id="RHEA-COMP:14399"/>
        <dbReference type="ChEBI" id="CHEBI:15377"/>
        <dbReference type="ChEBI" id="CHEBI:15378"/>
        <dbReference type="ChEBI" id="CHEBI:16301"/>
        <dbReference type="ChEBI" id="CHEBI:16480"/>
        <dbReference type="ChEBI" id="CHEBI:29033"/>
        <dbReference type="ChEBI" id="CHEBI:29034"/>
        <dbReference type="EC" id="1.7.2.1"/>
    </reaction>
</comment>
<evidence type="ECO:0000256" key="12">
    <source>
        <dbReference type="PIRSR" id="PIRSR601287-1"/>
    </source>
</evidence>
<proteinExistence type="inferred from homology"/>
<dbReference type="EMBL" id="CADCVS010000184">
    <property type="protein sequence ID" value="CAA9488492.1"/>
    <property type="molecule type" value="Genomic_DNA"/>
</dbReference>
<dbReference type="InterPro" id="IPR006311">
    <property type="entry name" value="TAT_signal"/>
</dbReference>
<comment type="subunit">
    <text evidence="4">Homotrimer.</text>
</comment>
<evidence type="ECO:0000256" key="2">
    <source>
        <dbReference type="ARBA" id="ARBA00001973"/>
    </source>
</evidence>
<comment type="similarity">
    <text evidence="3">Belongs to the multicopper oxidase family.</text>
</comment>
<organism evidence="16">
    <name type="scientific">uncultured Solirubrobacteraceae bacterium</name>
    <dbReference type="NCBI Taxonomy" id="1162706"/>
    <lineage>
        <taxon>Bacteria</taxon>
        <taxon>Bacillati</taxon>
        <taxon>Actinomycetota</taxon>
        <taxon>Thermoleophilia</taxon>
        <taxon>Solirubrobacterales</taxon>
        <taxon>Solirubrobacteraceae</taxon>
        <taxon>environmental samples</taxon>
    </lineage>
</organism>
<feature type="domain" description="Plastocyanin-like" evidence="15">
    <location>
        <begin position="108"/>
        <end position="219"/>
    </location>
</feature>
<dbReference type="Pfam" id="PF07731">
    <property type="entry name" value="Cu-oxidase_2"/>
    <property type="match status" value="1"/>
</dbReference>
<feature type="binding site" description="type 1 copper site" evidence="12">
    <location>
        <position position="204"/>
    </location>
    <ligand>
        <name>Cu cation</name>
        <dbReference type="ChEBI" id="CHEBI:23378"/>
        <label>1</label>
    </ligand>
</feature>
<dbReference type="GO" id="GO:0005507">
    <property type="term" value="F:copper ion binding"/>
    <property type="evidence" value="ECO:0007669"/>
    <property type="project" value="InterPro"/>
</dbReference>
<dbReference type="PANTHER" id="PTHR11709:SF394">
    <property type="entry name" value="FI03373P-RELATED"/>
    <property type="match status" value="1"/>
</dbReference>
<dbReference type="EC" id="1.7.2.1" evidence="5"/>
<dbReference type="Pfam" id="PF07732">
    <property type="entry name" value="Cu-oxidase_3"/>
    <property type="match status" value="1"/>
</dbReference>
<evidence type="ECO:0000256" key="13">
    <source>
        <dbReference type="SAM" id="MobiDB-lite"/>
    </source>
</evidence>
<evidence type="ECO:0000256" key="3">
    <source>
        <dbReference type="ARBA" id="ARBA00010609"/>
    </source>
</evidence>
<keyword evidence="8" id="KW-0677">Repeat</keyword>